<keyword evidence="2" id="KW-0812">Transmembrane</keyword>
<evidence type="ECO:0000256" key="1">
    <source>
        <dbReference type="SAM" id="MobiDB-lite"/>
    </source>
</evidence>
<dbReference type="Proteomes" id="UP000504603">
    <property type="component" value="Unplaced"/>
</dbReference>
<sequence>MADLSPKPVFNGLTLETAISVTKSILLFVGLVSTVILFKVAIIPKLVSLLITTPPRLWVSFGFWLSPPYVFFVFNFIIVAVAASSAFRRQKDPPDGNYTPISHPSTPYKSMHEDQNFSITARSREIWNNGILHEDDQNERGKEEEGKPVKWDFSTGKVDDPLAEKLCAYSGEKVEEEEDDGESLDATWKAIMERQGKQTAQLKKSQTWDSPPRLIRAVADGGEEDAAAWARNEVKKSEMFKQTLSFRRRISMSSEELKSRAEAFIEMVNRNIRLQRQESEQRFLQALKRSV</sequence>
<reference evidence="5" key="1">
    <citation type="submission" date="2025-08" db="UniProtKB">
        <authorList>
            <consortium name="RefSeq"/>
        </authorList>
    </citation>
    <scope>IDENTIFICATION</scope>
    <source>
        <strain evidence="5">OHB3-1</strain>
    </source>
</reference>
<gene>
    <name evidence="5" type="primary">LOC111008778</name>
</gene>
<dbReference type="AlphaFoldDB" id="A0A6J1C651"/>
<keyword evidence="4" id="KW-1185">Reference proteome</keyword>
<feature type="compositionally biased region" description="Polar residues" evidence="1">
    <location>
        <begin position="99"/>
        <end position="108"/>
    </location>
</feature>
<keyword evidence="2" id="KW-0472">Membrane</keyword>
<accession>A0A6J1C651</accession>
<evidence type="ECO:0000256" key="2">
    <source>
        <dbReference type="SAM" id="Phobius"/>
    </source>
</evidence>
<dbReference type="InterPro" id="IPR008480">
    <property type="entry name" value="DUF761_pln"/>
</dbReference>
<keyword evidence="2" id="KW-1133">Transmembrane helix</keyword>
<protein>
    <submittedName>
        <fullName evidence="5">Uncharacterized protein LOC111008778</fullName>
    </submittedName>
</protein>
<feature type="region of interest" description="Disordered" evidence="1">
    <location>
        <begin position="92"/>
        <end position="112"/>
    </location>
</feature>
<dbReference type="Pfam" id="PF14364">
    <property type="entry name" value="DUF4408"/>
    <property type="match status" value="1"/>
</dbReference>
<proteinExistence type="predicted"/>
<dbReference type="RefSeq" id="XP_022137281.1">
    <property type="nucleotide sequence ID" value="XM_022281589.1"/>
</dbReference>
<evidence type="ECO:0000313" key="5">
    <source>
        <dbReference type="RefSeq" id="XP_022137281.1"/>
    </source>
</evidence>
<feature type="region of interest" description="Disordered" evidence="1">
    <location>
        <begin position="131"/>
        <end position="154"/>
    </location>
</feature>
<dbReference type="Pfam" id="PF05553">
    <property type="entry name" value="DUF761"/>
    <property type="match status" value="1"/>
</dbReference>
<dbReference type="GeneID" id="111008778"/>
<evidence type="ECO:0000259" key="3">
    <source>
        <dbReference type="Pfam" id="PF14364"/>
    </source>
</evidence>
<feature type="compositionally biased region" description="Basic and acidic residues" evidence="1">
    <location>
        <begin position="132"/>
        <end position="150"/>
    </location>
</feature>
<name>A0A6J1C651_MOMCH</name>
<organism evidence="4 5">
    <name type="scientific">Momordica charantia</name>
    <name type="common">Bitter gourd</name>
    <name type="synonym">Balsam pear</name>
    <dbReference type="NCBI Taxonomy" id="3673"/>
    <lineage>
        <taxon>Eukaryota</taxon>
        <taxon>Viridiplantae</taxon>
        <taxon>Streptophyta</taxon>
        <taxon>Embryophyta</taxon>
        <taxon>Tracheophyta</taxon>
        <taxon>Spermatophyta</taxon>
        <taxon>Magnoliopsida</taxon>
        <taxon>eudicotyledons</taxon>
        <taxon>Gunneridae</taxon>
        <taxon>Pentapetalae</taxon>
        <taxon>rosids</taxon>
        <taxon>fabids</taxon>
        <taxon>Cucurbitales</taxon>
        <taxon>Cucurbitaceae</taxon>
        <taxon>Momordiceae</taxon>
        <taxon>Momordica</taxon>
    </lineage>
</organism>
<dbReference type="PANTHER" id="PTHR33098:SF114">
    <property type="entry name" value="DUF4408 DOMAIN-CONTAINING PROTEIN"/>
    <property type="match status" value="1"/>
</dbReference>
<evidence type="ECO:0000313" key="4">
    <source>
        <dbReference type="Proteomes" id="UP000504603"/>
    </source>
</evidence>
<dbReference type="InterPro" id="IPR025520">
    <property type="entry name" value="DUF4408"/>
</dbReference>
<feature type="domain" description="DUF4408" evidence="3">
    <location>
        <begin position="55"/>
        <end position="85"/>
    </location>
</feature>
<feature type="transmembrane region" description="Helical" evidence="2">
    <location>
        <begin position="63"/>
        <end position="83"/>
    </location>
</feature>
<dbReference type="OrthoDB" id="1933168at2759"/>
<dbReference type="KEGG" id="mcha:111008778"/>
<feature type="transmembrane region" description="Helical" evidence="2">
    <location>
        <begin position="25"/>
        <end position="43"/>
    </location>
</feature>
<dbReference type="PANTHER" id="PTHR33098">
    <property type="entry name" value="COTTON FIBER (DUF761)"/>
    <property type="match status" value="1"/>
</dbReference>